<feature type="domain" description="MacB-like periplasmic core" evidence="9">
    <location>
        <begin position="120"/>
        <end position="235"/>
    </location>
</feature>
<dbReference type="InterPro" id="IPR025857">
    <property type="entry name" value="MacB_PCD"/>
</dbReference>
<reference evidence="10 11" key="1">
    <citation type="journal article" date="2020" name="Biotechnol. Biofuels">
        <title>New insights from the biogas microbiome by comprehensive genome-resolved metagenomics of nearly 1600 species originating from multiple anaerobic digesters.</title>
        <authorList>
            <person name="Campanaro S."/>
            <person name="Treu L."/>
            <person name="Rodriguez-R L.M."/>
            <person name="Kovalovszki A."/>
            <person name="Ziels R.M."/>
            <person name="Maus I."/>
            <person name="Zhu X."/>
            <person name="Kougias P.G."/>
            <person name="Basile A."/>
            <person name="Luo G."/>
            <person name="Schluter A."/>
            <person name="Konstantinidis K.T."/>
            <person name="Angelidaki I."/>
        </authorList>
    </citation>
    <scope>NUCLEOTIDE SEQUENCE [LARGE SCALE GENOMIC DNA]</scope>
    <source>
        <strain evidence="10">AS27yjCOA_165</strain>
    </source>
</reference>
<evidence type="ECO:0000256" key="6">
    <source>
        <dbReference type="ARBA" id="ARBA00038076"/>
    </source>
</evidence>
<dbReference type="Pfam" id="PF02687">
    <property type="entry name" value="FtsX"/>
    <property type="match status" value="1"/>
</dbReference>
<feature type="transmembrane region" description="Helical" evidence="7">
    <location>
        <begin position="675"/>
        <end position="702"/>
    </location>
</feature>
<dbReference type="InterPro" id="IPR050250">
    <property type="entry name" value="Macrolide_Exporter_MacB"/>
</dbReference>
<protein>
    <submittedName>
        <fullName evidence="10">FtsX-like permease family protein</fullName>
    </submittedName>
</protein>
<feature type="transmembrane region" description="Helical" evidence="7">
    <location>
        <begin position="48"/>
        <end position="65"/>
    </location>
</feature>
<dbReference type="EMBL" id="JAAZNL010000003">
    <property type="protein sequence ID" value="NMB69627.1"/>
    <property type="molecule type" value="Genomic_DNA"/>
</dbReference>
<comment type="caution">
    <text evidence="10">The sequence shown here is derived from an EMBL/GenBank/DDBJ whole genome shotgun (WGS) entry which is preliminary data.</text>
</comment>
<evidence type="ECO:0000259" key="8">
    <source>
        <dbReference type="Pfam" id="PF02687"/>
    </source>
</evidence>
<proteinExistence type="inferred from homology"/>
<dbReference type="GO" id="GO:0005886">
    <property type="term" value="C:plasma membrane"/>
    <property type="evidence" value="ECO:0007669"/>
    <property type="project" value="UniProtKB-SubCell"/>
</dbReference>
<dbReference type="Proteomes" id="UP000526033">
    <property type="component" value="Unassembled WGS sequence"/>
</dbReference>
<comment type="similarity">
    <text evidence="6">Belongs to the ABC-4 integral membrane protein family.</text>
</comment>
<keyword evidence="2" id="KW-1003">Cell membrane</keyword>
<feature type="transmembrane region" description="Helical" evidence="7">
    <location>
        <begin position="620"/>
        <end position="646"/>
    </location>
</feature>
<accession>A0A7X9DK58</accession>
<dbReference type="PANTHER" id="PTHR30572:SF4">
    <property type="entry name" value="ABC TRANSPORTER PERMEASE YTRF"/>
    <property type="match status" value="1"/>
</dbReference>
<sequence>MIKIFRQIRGLLYFLNPIRLFKLFVRFVKDFPQNIKHLRASLVELSSFLVLFTVFLINLPIVGLLKANFIPNFVRLILLKLNRNITMFVMKYDKPDMTRMNRLELFELAFRNMTFKKTRTIITIGGMALGVGAIVFLVSIGYGLQELVIDRVARLDEMRQADVSIQPGSNVKLTDKAVSDFKEIKQVEEVLPLIGVVAKVAYQGSNSDVAVYGVTTNYLKNSAVKTINGVLFESNEIGLIPDFKFAHNYLNKVSPGIQKDSFELEVDSSGNVAGARVARKNVAIGQEIQDITFSIFPRTWLRARAYPSTGAEVLGYVKRVEGLQPGKEYWGSSFDPEETGKVIQDLNGNWLGKWIKTRSYIWEEKECDEADPDCDGGTHMLVRDEFGEKVYKDVYFAELEVVVNSTSYDPEKNNDVLGVSDESANDSGITADDLAAVLADETSTIDETTDGTLTGTTAAGDSSLNDDEYLTKLLESSSSAGMSDTVKVPLPPETLKQAVVNEAFLKVLGLDNTNPIGKEFSTSFIITSNLLQNSAQKVESEPSNYKIVGVIPGDNTPFFYVPLSDLKHLGVASYSQVKVVSKGQEVLADIREKIGAMGYLTSSVTDTVSQINRLFGTVRIILGLIGAVALGVASLGMFNTLTVSLLERTREVGLMKAMGMTAIEVKRLFLTESMLMGFVGGMLGIMFGFLAGKFISLILSIFGLMKGVGFIDIAYLPPIFVLLVFLLSLFVGLITGLYPSRRATKISALDALRYE</sequence>
<evidence type="ECO:0000256" key="5">
    <source>
        <dbReference type="ARBA" id="ARBA00023136"/>
    </source>
</evidence>
<evidence type="ECO:0000259" key="9">
    <source>
        <dbReference type="Pfam" id="PF12704"/>
    </source>
</evidence>
<feature type="domain" description="ABC3 transporter permease C-terminal" evidence="8">
    <location>
        <begin position="624"/>
        <end position="747"/>
    </location>
</feature>
<dbReference type="AlphaFoldDB" id="A0A7X9DK58"/>
<evidence type="ECO:0000313" key="11">
    <source>
        <dbReference type="Proteomes" id="UP000526033"/>
    </source>
</evidence>
<evidence type="ECO:0000256" key="1">
    <source>
        <dbReference type="ARBA" id="ARBA00004651"/>
    </source>
</evidence>
<organism evidence="10 11">
    <name type="scientific">candidate division WWE3 bacterium</name>
    <dbReference type="NCBI Taxonomy" id="2053526"/>
    <lineage>
        <taxon>Bacteria</taxon>
        <taxon>Katanobacteria</taxon>
    </lineage>
</organism>
<evidence type="ECO:0000256" key="4">
    <source>
        <dbReference type="ARBA" id="ARBA00022989"/>
    </source>
</evidence>
<evidence type="ECO:0000256" key="2">
    <source>
        <dbReference type="ARBA" id="ARBA00022475"/>
    </source>
</evidence>
<evidence type="ECO:0000313" key="10">
    <source>
        <dbReference type="EMBL" id="NMB69627.1"/>
    </source>
</evidence>
<dbReference type="InterPro" id="IPR003838">
    <property type="entry name" value="ABC3_permease_C"/>
</dbReference>
<feature type="transmembrane region" description="Helical" evidence="7">
    <location>
        <begin position="121"/>
        <end position="144"/>
    </location>
</feature>
<evidence type="ECO:0000256" key="3">
    <source>
        <dbReference type="ARBA" id="ARBA00022692"/>
    </source>
</evidence>
<dbReference type="PANTHER" id="PTHR30572">
    <property type="entry name" value="MEMBRANE COMPONENT OF TRANSPORTER-RELATED"/>
    <property type="match status" value="1"/>
</dbReference>
<keyword evidence="5 7" id="KW-0472">Membrane</keyword>
<dbReference type="Pfam" id="PF12704">
    <property type="entry name" value="MacB_PCD"/>
    <property type="match status" value="1"/>
</dbReference>
<dbReference type="GO" id="GO:0022857">
    <property type="term" value="F:transmembrane transporter activity"/>
    <property type="evidence" value="ECO:0007669"/>
    <property type="project" value="TreeGrafter"/>
</dbReference>
<name>A0A7X9DK58_UNCKA</name>
<keyword evidence="4 7" id="KW-1133">Transmembrane helix</keyword>
<feature type="transmembrane region" description="Helical" evidence="7">
    <location>
        <begin position="714"/>
        <end position="738"/>
    </location>
</feature>
<keyword evidence="3 7" id="KW-0812">Transmembrane</keyword>
<gene>
    <name evidence="10" type="ORF">GYA27_00285</name>
</gene>
<comment type="subcellular location">
    <subcellularLocation>
        <location evidence="1">Cell membrane</location>
        <topology evidence="1">Multi-pass membrane protein</topology>
    </subcellularLocation>
</comment>
<evidence type="ECO:0000256" key="7">
    <source>
        <dbReference type="SAM" id="Phobius"/>
    </source>
</evidence>